<comment type="similarity">
    <text evidence="2">Belongs to the MoaE family.</text>
</comment>
<evidence type="ECO:0000256" key="2">
    <source>
        <dbReference type="ARBA" id="ARBA00005426"/>
    </source>
</evidence>
<dbReference type="GO" id="GO:0006777">
    <property type="term" value="P:Mo-molybdopterin cofactor biosynthetic process"/>
    <property type="evidence" value="ECO:0007669"/>
    <property type="project" value="UniProtKB-KW"/>
</dbReference>
<keyword evidence="12" id="KW-0808">Transferase</keyword>
<evidence type="ECO:0000313" key="13">
    <source>
        <dbReference type="Proteomes" id="UP000325286"/>
    </source>
</evidence>
<evidence type="ECO:0000256" key="3">
    <source>
        <dbReference type="ARBA" id="ARBA00011950"/>
    </source>
</evidence>
<evidence type="ECO:0000256" key="7">
    <source>
        <dbReference type="ARBA" id="ARBA00029745"/>
    </source>
</evidence>
<comment type="subunit">
    <text evidence="6">Heterotetramer of 2 MoaD subunits and 2 MoaE subunits. Also stable as homodimer. The enzyme changes between these two forms during catalysis.</text>
</comment>
<comment type="catalytic activity">
    <reaction evidence="11">
        <text>2 [molybdopterin-synthase sulfur-carrier protein]-C-terminal-Gly-aminoethanethioate + cyclic pyranopterin phosphate + H2O = molybdopterin + 2 [molybdopterin-synthase sulfur-carrier protein]-C-terminal Gly-Gly + 2 H(+)</text>
        <dbReference type="Rhea" id="RHEA:26333"/>
        <dbReference type="Rhea" id="RHEA-COMP:12202"/>
        <dbReference type="Rhea" id="RHEA-COMP:19907"/>
        <dbReference type="ChEBI" id="CHEBI:15377"/>
        <dbReference type="ChEBI" id="CHEBI:15378"/>
        <dbReference type="ChEBI" id="CHEBI:58698"/>
        <dbReference type="ChEBI" id="CHEBI:59648"/>
        <dbReference type="ChEBI" id="CHEBI:90778"/>
        <dbReference type="ChEBI" id="CHEBI:232372"/>
        <dbReference type="EC" id="2.8.1.12"/>
    </reaction>
</comment>
<evidence type="ECO:0000313" key="12">
    <source>
        <dbReference type="EMBL" id="QEG39687.1"/>
    </source>
</evidence>
<dbReference type="KEGG" id="rul:UC8_16830"/>
<dbReference type="RefSeq" id="WP_068133445.1">
    <property type="nucleotide sequence ID" value="NZ_CP042914.1"/>
</dbReference>
<name>A0A5B9QKQ0_9BACT</name>
<dbReference type="InterPro" id="IPR036563">
    <property type="entry name" value="MoaE_sf"/>
</dbReference>
<keyword evidence="13" id="KW-1185">Reference proteome</keyword>
<dbReference type="OrthoDB" id="9803224at2"/>
<evidence type="ECO:0000256" key="4">
    <source>
        <dbReference type="ARBA" id="ARBA00013858"/>
    </source>
</evidence>
<dbReference type="EMBL" id="CP042914">
    <property type="protein sequence ID" value="QEG39687.1"/>
    <property type="molecule type" value="Genomic_DNA"/>
</dbReference>
<dbReference type="Proteomes" id="UP000325286">
    <property type="component" value="Chromosome"/>
</dbReference>
<dbReference type="PANTHER" id="PTHR23404">
    <property type="entry name" value="MOLYBDOPTERIN SYNTHASE RELATED"/>
    <property type="match status" value="1"/>
</dbReference>
<dbReference type="Pfam" id="PF02391">
    <property type="entry name" value="MoaE"/>
    <property type="match status" value="1"/>
</dbReference>
<evidence type="ECO:0000256" key="5">
    <source>
        <dbReference type="ARBA" id="ARBA00023150"/>
    </source>
</evidence>
<organism evidence="12 13">
    <name type="scientific">Roseimaritima ulvae</name>
    <dbReference type="NCBI Taxonomy" id="980254"/>
    <lineage>
        <taxon>Bacteria</taxon>
        <taxon>Pseudomonadati</taxon>
        <taxon>Planctomycetota</taxon>
        <taxon>Planctomycetia</taxon>
        <taxon>Pirellulales</taxon>
        <taxon>Pirellulaceae</taxon>
        <taxon>Roseimaritima</taxon>
    </lineage>
</organism>
<proteinExistence type="inferred from homology"/>
<comment type="pathway">
    <text evidence="1">Cofactor biosynthesis; molybdopterin biosynthesis.</text>
</comment>
<evidence type="ECO:0000256" key="6">
    <source>
        <dbReference type="ARBA" id="ARBA00026066"/>
    </source>
</evidence>
<dbReference type="Gene3D" id="3.90.1170.40">
    <property type="entry name" value="Molybdopterin biosynthesis MoaE subunit"/>
    <property type="match status" value="1"/>
</dbReference>
<accession>A0A5B9QKQ0</accession>
<gene>
    <name evidence="12" type="primary">moaE</name>
    <name evidence="12" type="ORF">UC8_16830</name>
</gene>
<dbReference type="EC" id="2.8.1.12" evidence="3"/>
<protein>
    <recommendedName>
        <fullName evidence="4">Molybdopterin synthase catalytic subunit</fullName>
        <ecNumber evidence="3">2.8.1.12</ecNumber>
    </recommendedName>
    <alternativeName>
        <fullName evidence="9">MPT synthase subunit 2</fullName>
    </alternativeName>
    <alternativeName>
        <fullName evidence="7">Molybdenum cofactor biosynthesis protein E</fullName>
    </alternativeName>
    <alternativeName>
        <fullName evidence="8">Molybdopterin-converting factor large subunit</fullName>
    </alternativeName>
    <alternativeName>
        <fullName evidence="10">Molybdopterin-converting factor subunit 2</fullName>
    </alternativeName>
</protein>
<dbReference type="InterPro" id="IPR003448">
    <property type="entry name" value="Mopterin_biosynth_MoaE"/>
</dbReference>
<dbReference type="SUPFAM" id="SSF54690">
    <property type="entry name" value="Molybdopterin synthase subunit MoaE"/>
    <property type="match status" value="1"/>
</dbReference>
<evidence type="ECO:0000256" key="8">
    <source>
        <dbReference type="ARBA" id="ARBA00030407"/>
    </source>
</evidence>
<dbReference type="AlphaFoldDB" id="A0A5B9QKQ0"/>
<sequence>MPTPDAPQPPVPTPQISVRLVDQPISLDELWGQIADEDCGAQLVFVGRTRRHTQSDETVAVTTELSYEAFRPMAVKELEKLLAEAAEKWPLRHLLGVHRLGDVPVGQASVAIALASPHRDACMQAMPWIMDQLKTRVPVWKQERFEDGSSEWIHP</sequence>
<evidence type="ECO:0000256" key="10">
    <source>
        <dbReference type="ARBA" id="ARBA00032474"/>
    </source>
</evidence>
<reference evidence="12 13" key="1">
    <citation type="submission" date="2019-08" db="EMBL/GenBank/DDBJ databases">
        <title>Deep-cultivation of Planctomycetes and their phenomic and genomic characterization uncovers novel biology.</title>
        <authorList>
            <person name="Wiegand S."/>
            <person name="Jogler M."/>
            <person name="Boedeker C."/>
            <person name="Pinto D."/>
            <person name="Vollmers J."/>
            <person name="Rivas-Marin E."/>
            <person name="Kohn T."/>
            <person name="Peeters S.H."/>
            <person name="Heuer A."/>
            <person name="Rast P."/>
            <person name="Oberbeckmann S."/>
            <person name="Bunk B."/>
            <person name="Jeske O."/>
            <person name="Meyerdierks A."/>
            <person name="Storesund J.E."/>
            <person name="Kallscheuer N."/>
            <person name="Luecker S."/>
            <person name="Lage O.M."/>
            <person name="Pohl T."/>
            <person name="Merkel B.J."/>
            <person name="Hornburger P."/>
            <person name="Mueller R.-W."/>
            <person name="Bruemmer F."/>
            <person name="Labrenz M."/>
            <person name="Spormann A.M."/>
            <person name="Op den Camp H."/>
            <person name="Overmann J."/>
            <person name="Amann R."/>
            <person name="Jetten M.S.M."/>
            <person name="Mascher T."/>
            <person name="Medema M.H."/>
            <person name="Devos D.P."/>
            <person name="Kaster A.-K."/>
            <person name="Ovreas L."/>
            <person name="Rohde M."/>
            <person name="Galperin M.Y."/>
            <person name="Jogler C."/>
        </authorList>
    </citation>
    <scope>NUCLEOTIDE SEQUENCE [LARGE SCALE GENOMIC DNA]</scope>
    <source>
        <strain evidence="12 13">UC8</strain>
    </source>
</reference>
<evidence type="ECO:0000256" key="9">
    <source>
        <dbReference type="ARBA" id="ARBA00030781"/>
    </source>
</evidence>
<evidence type="ECO:0000256" key="1">
    <source>
        <dbReference type="ARBA" id="ARBA00005046"/>
    </source>
</evidence>
<evidence type="ECO:0000256" key="11">
    <source>
        <dbReference type="ARBA" id="ARBA00049878"/>
    </source>
</evidence>
<dbReference type="CDD" id="cd00756">
    <property type="entry name" value="MoaE"/>
    <property type="match status" value="1"/>
</dbReference>
<keyword evidence="5" id="KW-0501">Molybdenum cofactor biosynthesis</keyword>
<dbReference type="GO" id="GO:0030366">
    <property type="term" value="F:molybdopterin synthase activity"/>
    <property type="evidence" value="ECO:0007669"/>
    <property type="project" value="UniProtKB-EC"/>
</dbReference>